<evidence type="ECO:0000256" key="1">
    <source>
        <dbReference type="ARBA" id="ARBA00009303"/>
    </source>
</evidence>
<comment type="caution">
    <text evidence="7">The sequence shown here is derived from an EMBL/GenBank/DDBJ whole genome shotgun (WGS) entry which is preliminary data.</text>
</comment>
<dbReference type="InterPro" id="IPR009078">
    <property type="entry name" value="Ferritin-like_SF"/>
</dbReference>
<comment type="similarity">
    <text evidence="1">Belongs to the ribonucleoside diphosphate reductase small chain family.</text>
</comment>
<evidence type="ECO:0000313" key="4">
    <source>
        <dbReference type="EMBL" id="KAG2916903.1"/>
    </source>
</evidence>
<dbReference type="Gene3D" id="1.10.620.20">
    <property type="entry name" value="Ribonucleotide Reductase, subunit A"/>
    <property type="match status" value="1"/>
</dbReference>
<evidence type="ECO:0000313" key="6">
    <source>
        <dbReference type="EMBL" id="KAG3214255.1"/>
    </source>
</evidence>
<accession>A0A329RUR9</accession>
<dbReference type="EMBL" id="MJFZ01000606">
    <property type="protein sequence ID" value="RAW26908.1"/>
    <property type="molecule type" value="Genomic_DNA"/>
</dbReference>
<dbReference type="STRING" id="29920.A0A329RUR9"/>
<dbReference type="GO" id="GO:0016491">
    <property type="term" value="F:oxidoreductase activity"/>
    <property type="evidence" value="ECO:0007669"/>
    <property type="project" value="InterPro"/>
</dbReference>
<proteinExistence type="inferred from homology"/>
<dbReference type="CDD" id="cd01049">
    <property type="entry name" value="RNRR2"/>
    <property type="match status" value="1"/>
</dbReference>
<dbReference type="InterPro" id="IPR012348">
    <property type="entry name" value="RNR-like"/>
</dbReference>
<dbReference type="Proteomes" id="UP000760860">
    <property type="component" value="Unassembled WGS sequence"/>
</dbReference>
<evidence type="ECO:0000313" key="5">
    <source>
        <dbReference type="EMBL" id="KAG2971273.1"/>
    </source>
</evidence>
<dbReference type="EMBL" id="RCMK01000671">
    <property type="protein sequence ID" value="KAG2916903.1"/>
    <property type="molecule type" value="Genomic_DNA"/>
</dbReference>
<keyword evidence="8" id="KW-1185">Reference proteome</keyword>
<name>A0A329RUR9_9STRA</name>
<evidence type="ECO:0000313" key="3">
    <source>
        <dbReference type="EMBL" id="KAG2901280.1"/>
    </source>
</evidence>
<evidence type="ECO:0000313" key="8">
    <source>
        <dbReference type="Proteomes" id="UP000251314"/>
    </source>
</evidence>
<dbReference type="EMBL" id="RCMI01000671">
    <property type="protein sequence ID" value="KAG2901280.1"/>
    <property type="molecule type" value="Genomic_DNA"/>
</dbReference>
<dbReference type="InterPro" id="IPR000358">
    <property type="entry name" value="RNR_small_fam"/>
</dbReference>
<dbReference type="GO" id="GO:0009263">
    <property type="term" value="P:deoxyribonucleotide biosynthetic process"/>
    <property type="evidence" value="ECO:0007669"/>
    <property type="project" value="InterPro"/>
</dbReference>
<dbReference type="InterPro" id="IPR033909">
    <property type="entry name" value="RNR_small"/>
</dbReference>
<sequence length="333" mass="38798">MSSAANQKVFNRLTSILPIEDRELYSLYDKAQRTFWTEGEVDLSLDVVQWNDKLTSDDRHFISHVLGFFVQSDALVNINLGERFLIDIESIPDRYRKYCRLFYNFQMMIEDIHTLSYETMLNELISDPKQNSFFKHSIANIPAITKKAEWAARYINDQESDFPIRLIAFAILEGIFFSGSFCSIFWIEQRNLMRGLVQYNKFISRDERLHCDFALCLFRKLRDDPEVPFSTSNDTIVEMVKQAVEIEIEFINESIPCAMIGMNAELMTQYIQFVADHLLADIQLQPVFKVSNPFPFMAALGMPDRANYFEIRESVYQKPVDTGVDYDSDASDF</sequence>
<dbReference type="Pfam" id="PF00268">
    <property type="entry name" value="Ribonuc_red_sm"/>
    <property type="match status" value="1"/>
</dbReference>
<dbReference type="EMBL" id="RCMG01000659">
    <property type="protein sequence ID" value="KAG2850749.1"/>
    <property type="molecule type" value="Genomic_DNA"/>
</dbReference>
<reference evidence="7 8" key="1">
    <citation type="submission" date="2018-01" db="EMBL/GenBank/DDBJ databases">
        <title>Draft genome of the strawberry crown rot pathogen Phytophthora cactorum.</title>
        <authorList>
            <person name="Armitage A.D."/>
            <person name="Lysoe E."/>
            <person name="Nellist C.F."/>
            <person name="Harrison R.J."/>
            <person name="Brurberg M.B."/>
        </authorList>
    </citation>
    <scope>NUCLEOTIDE SEQUENCE [LARGE SCALE GENOMIC DNA]</scope>
    <source>
        <strain evidence="7 8">10300</strain>
    </source>
</reference>
<organism evidence="7 8">
    <name type="scientific">Phytophthora cactorum</name>
    <dbReference type="NCBI Taxonomy" id="29920"/>
    <lineage>
        <taxon>Eukaryota</taxon>
        <taxon>Sar</taxon>
        <taxon>Stramenopiles</taxon>
        <taxon>Oomycota</taxon>
        <taxon>Peronosporomycetes</taxon>
        <taxon>Peronosporales</taxon>
        <taxon>Peronosporaceae</taxon>
        <taxon>Phytophthora</taxon>
    </lineage>
</organism>
<reference evidence="2" key="2">
    <citation type="submission" date="2018-10" db="EMBL/GenBank/DDBJ databases">
        <title>Effector identification in a new, highly contiguous assembly of the strawberry crown rot pathogen Phytophthora cactorum.</title>
        <authorList>
            <person name="Armitage A.D."/>
            <person name="Nellist C.F."/>
            <person name="Bates H."/>
            <person name="Vickerstaff R.J."/>
            <person name="Harrison R.J."/>
        </authorList>
    </citation>
    <scope>NUCLEOTIDE SEQUENCE</scope>
    <source>
        <strain evidence="2">15-7</strain>
        <strain evidence="3">4032</strain>
        <strain evidence="4">4040</strain>
        <strain evidence="5">P415</strain>
        <strain evidence="6">P421</strain>
    </source>
</reference>
<dbReference type="EMBL" id="RCML01000678">
    <property type="protein sequence ID" value="KAG2971273.1"/>
    <property type="molecule type" value="Genomic_DNA"/>
</dbReference>
<dbReference type="EMBL" id="RCMV01000655">
    <property type="protein sequence ID" value="KAG3214255.1"/>
    <property type="molecule type" value="Genomic_DNA"/>
</dbReference>
<dbReference type="AlphaFoldDB" id="A0A329RUR9"/>
<dbReference type="Proteomes" id="UP000736787">
    <property type="component" value="Unassembled WGS sequence"/>
</dbReference>
<evidence type="ECO:0000313" key="2">
    <source>
        <dbReference type="EMBL" id="KAG2850749.1"/>
    </source>
</evidence>
<dbReference type="VEuPathDB" id="FungiDB:PC110_g16687"/>
<dbReference type="Proteomes" id="UP000697107">
    <property type="component" value="Unassembled WGS sequence"/>
</dbReference>
<gene>
    <name evidence="7" type="ORF">PC110_g16687</name>
    <name evidence="2" type="ORF">PC113_g16513</name>
    <name evidence="3" type="ORF">PC115_g15925</name>
    <name evidence="4" type="ORF">PC117_g17597</name>
    <name evidence="5" type="ORF">PC118_g16383</name>
    <name evidence="6" type="ORF">PC129_g14830</name>
</gene>
<dbReference type="Proteomes" id="UP000774804">
    <property type="component" value="Unassembled WGS sequence"/>
</dbReference>
<evidence type="ECO:0000313" key="7">
    <source>
        <dbReference type="EMBL" id="RAW26908.1"/>
    </source>
</evidence>
<dbReference type="PANTHER" id="PTHR23409">
    <property type="entry name" value="RIBONUCLEOSIDE-DIPHOSPHATE REDUCTASE SMALL CHAIN"/>
    <property type="match status" value="1"/>
</dbReference>
<dbReference type="PANTHER" id="PTHR23409:SF18">
    <property type="entry name" value="RIBONUCLEOSIDE-DIPHOSPHATE REDUCTASE SUBUNIT M2"/>
    <property type="match status" value="1"/>
</dbReference>
<protein>
    <submittedName>
        <fullName evidence="7">Uncharacterized protein</fullName>
    </submittedName>
</protein>
<dbReference type="OrthoDB" id="10248373at2759"/>
<dbReference type="Proteomes" id="UP000735874">
    <property type="component" value="Unassembled WGS sequence"/>
</dbReference>
<dbReference type="SUPFAM" id="SSF47240">
    <property type="entry name" value="Ferritin-like"/>
    <property type="match status" value="1"/>
</dbReference>
<dbReference type="Proteomes" id="UP000251314">
    <property type="component" value="Unassembled WGS sequence"/>
</dbReference>